<evidence type="ECO:0000259" key="3">
    <source>
        <dbReference type="PROSITE" id="PS50157"/>
    </source>
</evidence>
<reference evidence="4" key="1">
    <citation type="submission" date="2015-11" db="EMBL/GenBank/DDBJ databases">
        <title>De novo transcriptome assembly of four potential Pierce s Disease insect vectors from Arizona vineyards.</title>
        <authorList>
            <person name="Tassone E.E."/>
        </authorList>
    </citation>
    <scope>NUCLEOTIDE SEQUENCE</scope>
</reference>
<feature type="domain" description="C2H2-type" evidence="3">
    <location>
        <begin position="24"/>
        <end position="51"/>
    </location>
</feature>
<organism evidence="4">
    <name type="scientific">Graphocephala atropunctata</name>
    <dbReference type="NCBI Taxonomy" id="36148"/>
    <lineage>
        <taxon>Eukaryota</taxon>
        <taxon>Metazoa</taxon>
        <taxon>Ecdysozoa</taxon>
        <taxon>Arthropoda</taxon>
        <taxon>Hexapoda</taxon>
        <taxon>Insecta</taxon>
        <taxon>Pterygota</taxon>
        <taxon>Neoptera</taxon>
        <taxon>Paraneoptera</taxon>
        <taxon>Hemiptera</taxon>
        <taxon>Auchenorrhyncha</taxon>
        <taxon>Membracoidea</taxon>
        <taxon>Cicadellidae</taxon>
        <taxon>Cicadellinae</taxon>
        <taxon>Cicadellini</taxon>
        <taxon>Graphocephala</taxon>
    </lineage>
</organism>
<name>A0A1B6LQN5_9HEMI</name>
<evidence type="ECO:0000313" key="4">
    <source>
        <dbReference type="EMBL" id="JAT26000.1"/>
    </source>
</evidence>
<proteinExistence type="predicted"/>
<dbReference type="InterPro" id="IPR036236">
    <property type="entry name" value="Znf_C2H2_sf"/>
</dbReference>
<keyword evidence="1" id="KW-0862">Zinc</keyword>
<dbReference type="EMBL" id="GEBQ01013977">
    <property type="protein sequence ID" value="JAT26000.1"/>
    <property type="molecule type" value="Transcribed_RNA"/>
</dbReference>
<dbReference type="GO" id="GO:0008270">
    <property type="term" value="F:zinc ion binding"/>
    <property type="evidence" value="ECO:0007669"/>
    <property type="project" value="UniProtKB-KW"/>
</dbReference>
<dbReference type="SUPFAM" id="SSF57667">
    <property type="entry name" value="beta-beta-alpha zinc fingers"/>
    <property type="match status" value="1"/>
</dbReference>
<feature type="domain" description="C2H2-type" evidence="3">
    <location>
        <begin position="53"/>
        <end position="77"/>
    </location>
</feature>
<gene>
    <name evidence="4" type="ORF">g.52150</name>
</gene>
<dbReference type="AlphaFoldDB" id="A0A1B6LQN5"/>
<dbReference type="SMART" id="SM00355">
    <property type="entry name" value="ZnF_C2H2"/>
    <property type="match status" value="2"/>
</dbReference>
<accession>A0A1B6LQN5</accession>
<protein>
    <recommendedName>
        <fullName evidence="3">C2H2-type domain-containing protein</fullName>
    </recommendedName>
</protein>
<sequence>GAATAAQQQRDSQGAVESARMTQYECQVCGKSYTTYNGLRVHRNLYCGKEPAYYCQLCFKRFYQKVNVGSHMVKMHSDVIGTNRPKGSSFLGRGKPKNEPMFLKGEPD</sequence>
<feature type="non-terminal residue" evidence="4">
    <location>
        <position position="1"/>
    </location>
</feature>
<dbReference type="PROSITE" id="PS00028">
    <property type="entry name" value="ZINC_FINGER_C2H2_1"/>
    <property type="match status" value="1"/>
</dbReference>
<keyword evidence="1" id="KW-0479">Metal-binding</keyword>
<feature type="region of interest" description="Disordered" evidence="2">
    <location>
        <begin position="84"/>
        <end position="108"/>
    </location>
</feature>
<evidence type="ECO:0000256" key="1">
    <source>
        <dbReference type="PROSITE-ProRule" id="PRU00042"/>
    </source>
</evidence>
<evidence type="ECO:0000256" key="2">
    <source>
        <dbReference type="SAM" id="MobiDB-lite"/>
    </source>
</evidence>
<dbReference type="Gene3D" id="3.30.160.60">
    <property type="entry name" value="Classic Zinc Finger"/>
    <property type="match status" value="1"/>
</dbReference>
<dbReference type="Pfam" id="PF00096">
    <property type="entry name" value="zf-C2H2"/>
    <property type="match status" value="1"/>
</dbReference>
<dbReference type="PROSITE" id="PS50157">
    <property type="entry name" value="ZINC_FINGER_C2H2_2"/>
    <property type="match status" value="2"/>
</dbReference>
<dbReference type="InterPro" id="IPR013087">
    <property type="entry name" value="Znf_C2H2_type"/>
</dbReference>
<keyword evidence="1" id="KW-0863">Zinc-finger</keyword>